<comment type="caution">
    <text evidence="2">The sequence shown here is derived from an EMBL/GenBank/DDBJ whole genome shotgun (WGS) entry which is preliminary data.</text>
</comment>
<sequence>MISRQQLNELNLKGWIEFYSVNNDEYLLNISKEIGNIVNHPNGQLIDYLNPKRKINTIKNTFSHNFEHQEFPLHTDTAFWNLPARYVVMSCEETSETATTFITYDEIHKTLTVAELNELKKSIFIVKTPSENFYTSLINNLDNDVCLRFDKNCMKPINKSAKIALNILDEKLSLLCVNKVEWDKAKIFIFDNWRVLHGRESLKNDEMRTLKRIYIKHK</sequence>
<name>A0ABU6HUG8_9FLAO</name>
<dbReference type="InterPro" id="IPR042098">
    <property type="entry name" value="TauD-like_sf"/>
</dbReference>
<evidence type="ECO:0008006" key="4">
    <source>
        <dbReference type="Google" id="ProtNLM"/>
    </source>
</evidence>
<evidence type="ECO:0000313" key="2">
    <source>
        <dbReference type="EMBL" id="MEC3876692.1"/>
    </source>
</evidence>
<reference evidence="2 3" key="1">
    <citation type="submission" date="2024-01" db="EMBL/GenBank/DDBJ databases">
        <title>Chryseobacterium sp. T9W2-O.</title>
        <authorList>
            <person name="Maltman C."/>
        </authorList>
    </citation>
    <scope>NUCLEOTIDE SEQUENCE [LARGE SCALE GENOMIC DNA]</scope>
    <source>
        <strain evidence="2 3">T9W2-O</strain>
    </source>
</reference>
<gene>
    <name evidence="2" type="ORF">SOP96_13290</name>
</gene>
<dbReference type="RefSeq" id="WP_326321418.1">
    <property type="nucleotide sequence ID" value="NZ_JAYLAA010000043.1"/>
</dbReference>
<organism evidence="2 3">
    <name type="scientific">Chryseobacterium salviniae</name>
    <dbReference type="NCBI Taxonomy" id="3101750"/>
    <lineage>
        <taxon>Bacteria</taxon>
        <taxon>Pseudomonadati</taxon>
        <taxon>Bacteroidota</taxon>
        <taxon>Flavobacteriia</taxon>
        <taxon>Flavobacteriales</taxon>
        <taxon>Weeksellaceae</taxon>
        <taxon>Chryseobacterium group</taxon>
        <taxon>Chryseobacterium</taxon>
    </lineage>
</organism>
<proteinExistence type="predicted"/>
<evidence type="ECO:0000313" key="3">
    <source>
        <dbReference type="Proteomes" id="UP001348397"/>
    </source>
</evidence>
<evidence type="ECO:0000256" key="1">
    <source>
        <dbReference type="ARBA" id="ARBA00023002"/>
    </source>
</evidence>
<keyword evidence="1" id="KW-0560">Oxidoreductase</keyword>
<accession>A0ABU6HUG8</accession>
<dbReference type="SUPFAM" id="SSF51197">
    <property type="entry name" value="Clavaminate synthase-like"/>
    <property type="match status" value="1"/>
</dbReference>
<protein>
    <recommendedName>
        <fullName evidence="4">TauD/TfdA-like domain-containing protein</fullName>
    </recommendedName>
</protein>
<dbReference type="Proteomes" id="UP001348397">
    <property type="component" value="Unassembled WGS sequence"/>
</dbReference>
<dbReference type="Gene3D" id="3.60.130.10">
    <property type="entry name" value="Clavaminate synthase-like"/>
    <property type="match status" value="1"/>
</dbReference>
<dbReference type="EMBL" id="JAYLAA010000043">
    <property type="protein sequence ID" value="MEC3876692.1"/>
    <property type="molecule type" value="Genomic_DNA"/>
</dbReference>
<keyword evidence="3" id="KW-1185">Reference proteome</keyword>